<evidence type="ECO:0000256" key="1">
    <source>
        <dbReference type="ARBA" id="ARBA00004651"/>
    </source>
</evidence>
<evidence type="ECO:0000256" key="9">
    <source>
        <dbReference type="PROSITE-ProRule" id="PRU00703"/>
    </source>
</evidence>
<dbReference type="Gene3D" id="3.30.465.10">
    <property type="match status" value="1"/>
</dbReference>
<accession>A0A917BVP5</accession>
<name>A0A917BVP5_9ACTN</name>
<comment type="subcellular location">
    <subcellularLocation>
        <location evidence="1">Cell membrane</location>
        <topology evidence="1">Multi-pass membrane protein</topology>
    </subcellularLocation>
</comment>
<dbReference type="InterPro" id="IPR046342">
    <property type="entry name" value="CBS_dom_sf"/>
</dbReference>
<evidence type="ECO:0000256" key="7">
    <source>
        <dbReference type="ARBA" id="ARBA00023122"/>
    </source>
</evidence>
<evidence type="ECO:0000313" key="13">
    <source>
        <dbReference type="EMBL" id="GGF58586.1"/>
    </source>
</evidence>
<dbReference type="SMART" id="SM01091">
    <property type="entry name" value="CorC_HlyC"/>
    <property type="match status" value="1"/>
</dbReference>
<evidence type="ECO:0000256" key="5">
    <source>
        <dbReference type="ARBA" id="ARBA00022737"/>
    </source>
</evidence>
<reference evidence="13" key="2">
    <citation type="submission" date="2020-09" db="EMBL/GenBank/DDBJ databases">
        <authorList>
            <person name="Sun Q."/>
            <person name="Zhou Y."/>
        </authorList>
    </citation>
    <scope>NUCLEOTIDE SEQUENCE</scope>
    <source>
        <strain evidence="13">CGMCC 1.16067</strain>
    </source>
</reference>
<evidence type="ECO:0000256" key="10">
    <source>
        <dbReference type="PROSITE-ProRule" id="PRU01193"/>
    </source>
</evidence>
<dbReference type="Pfam" id="PF01595">
    <property type="entry name" value="CNNM"/>
    <property type="match status" value="1"/>
</dbReference>
<dbReference type="CDD" id="cd04590">
    <property type="entry name" value="CBS_pair_CorC_HlyC_assoc"/>
    <property type="match status" value="1"/>
</dbReference>
<dbReference type="InterPro" id="IPR036318">
    <property type="entry name" value="FAD-bd_PCMH-like_sf"/>
</dbReference>
<keyword evidence="7 9" id="KW-0129">CBS domain</keyword>
<dbReference type="PROSITE" id="PS51846">
    <property type="entry name" value="CNNM"/>
    <property type="match status" value="1"/>
</dbReference>
<evidence type="ECO:0000256" key="4">
    <source>
        <dbReference type="ARBA" id="ARBA00022692"/>
    </source>
</evidence>
<dbReference type="SUPFAM" id="SSF56176">
    <property type="entry name" value="FAD-binding/transporter-associated domain-like"/>
    <property type="match status" value="1"/>
</dbReference>
<gene>
    <name evidence="13" type="ORF">GCM10011519_35500</name>
</gene>
<dbReference type="Gene3D" id="3.10.580.10">
    <property type="entry name" value="CBS-domain"/>
    <property type="match status" value="1"/>
</dbReference>
<dbReference type="Proteomes" id="UP000649179">
    <property type="component" value="Unassembled WGS sequence"/>
</dbReference>
<dbReference type="InterPro" id="IPR016169">
    <property type="entry name" value="FAD-bd_PCMH_sub2"/>
</dbReference>
<evidence type="ECO:0000259" key="12">
    <source>
        <dbReference type="PROSITE" id="PS51846"/>
    </source>
</evidence>
<dbReference type="InterPro" id="IPR000644">
    <property type="entry name" value="CBS_dom"/>
</dbReference>
<reference evidence="13" key="1">
    <citation type="journal article" date="2014" name="Int. J. Syst. Evol. Microbiol.">
        <title>Complete genome sequence of Corynebacterium casei LMG S-19264T (=DSM 44701T), isolated from a smear-ripened cheese.</title>
        <authorList>
            <consortium name="US DOE Joint Genome Institute (JGI-PGF)"/>
            <person name="Walter F."/>
            <person name="Albersmeier A."/>
            <person name="Kalinowski J."/>
            <person name="Ruckert C."/>
        </authorList>
    </citation>
    <scope>NUCLEOTIDE SEQUENCE</scope>
    <source>
        <strain evidence="13">CGMCC 1.16067</strain>
    </source>
</reference>
<dbReference type="GO" id="GO:0005886">
    <property type="term" value="C:plasma membrane"/>
    <property type="evidence" value="ECO:0007669"/>
    <property type="project" value="UniProtKB-SubCell"/>
</dbReference>
<dbReference type="RefSeq" id="WP_229661033.1">
    <property type="nucleotide sequence ID" value="NZ_BMKQ01000002.1"/>
</dbReference>
<dbReference type="InterPro" id="IPR002550">
    <property type="entry name" value="CNNM"/>
</dbReference>
<dbReference type="Pfam" id="PF03471">
    <property type="entry name" value="CorC_HlyC"/>
    <property type="match status" value="1"/>
</dbReference>
<organism evidence="13 14">
    <name type="scientific">Marmoricola endophyticus</name>
    <dbReference type="NCBI Taxonomy" id="2040280"/>
    <lineage>
        <taxon>Bacteria</taxon>
        <taxon>Bacillati</taxon>
        <taxon>Actinomycetota</taxon>
        <taxon>Actinomycetes</taxon>
        <taxon>Propionibacteriales</taxon>
        <taxon>Nocardioidaceae</taxon>
        <taxon>Marmoricola</taxon>
    </lineage>
</organism>
<feature type="domain" description="CBS" evidence="11">
    <location>
        <begin position="285"/>
        <end position="342"/>
    </location>
</feature>
<sequence>MEWVLLAISVALMLTCGVFGASEYSLVTVDRAAVERAASDGDRPAQGVLAALRTLSTQLSGAQVGVTVTNLVIGFLAEPAIAALVETPLTAVGVPEGAVPSVSVAIGLVLATLATMLVGELVPKKVALAAPLGTARVTQRFQRTFTSVVRLPIRVLNGSANAVVRALGIEPQEELRSARSSSELASLATRSASEGKLDSETAELVQRSVAFGPRTAGEIMTPRVRMATVEVTDPVSEVLELSSSTGFSKFPVVKGSSDSVVGSVHVKQAVAVPRSARDATEVREVMVAATVVPESLRLDPLLRLLRGEGFQMAVVSDEYGGTAGVVTLEDVVEEIVGDIADEHDRYGSRLRMRPDGSWILSGLLRPDEVRDATGVDLPEHEDYDTVAGLLVRELGRVPERGDAVVVPLPVVVPDAGQGDSDPVLEEAHLRVVRMDGLRVDRIALRRVPVEVPEEDRR</sequence>
<dbReference type="PANTHER" id="PTHR43099:SF6">
    <property type="entry name" value="UPF0053 PROTEIN RV1842C"/>
    <property type="match status" value="1"/>
</dbReference>
<keyword evidence="3" id="KW-1003">Cell membrane</keyword>
<evidence type="ECO:0000256" key="3">
    <source>
        <dbReference type="ARBA" id="ARBA00022475"/>
    </source>
</evidence>
<keyword evidence="8 10" id="KW-0472">Membrane</keyword>
<comment type="caution">
    <text evidence="13">The sequence shown here is derived from an EMBL/GenBank/DDBJ whole genome shotgun (WGS) entry which is preliminary data.</text>
</comment>
<dbReference type="SUPFAM" id="SSF54631">
    <property type="entry name" value="CBS-domain pair"/>
    <property type="match status" value="1"/>
</dbReference>
<keyword evidence="5" id="KW-0677">Repeat</keyword>
<dbReference type="InterPro" id="IPR051676">
    <property type="entry name" value="UPF0053_domain"/>
</dbReference>
<evidence type="ECO:0000313" key="14">
    <source>
        <dbReference type="Proteomes" id="UP000649179"/>
    </source>
</evidence>
<dbReference type="Pfam" id="PF00571">
    <property type="entry name" value="CBS"/>
    <property type="match status" value="2"/>
</dbReference>
<protein>
    <submittedName>
        <fullName evidence="13">Membrane protein</fullName>
    </submittedName>
</protein>
<dbReference type="PROSITE" id="PS51371">
    <property type="entry name" value="CBS"/>
    <property type="match status" value="2"/>
</dbReference>
<evidence type="ECO:0000256" key="6">
    <source>
        <dbReference type="ARBA" id="ARBA00022989"/>
    </source>
</evidence>
<keyword evidence="4 10" id="KW-0812">Transmembrane</keyword>
<evidence type="ECO:0000259" key="11">
    <source>
        <dbReference type="PROSITE" id="PS51371"/>
    </source>
</evidence>
<comment type="similarity">
    <text evidence="2">Belongs to the UPF0053 family.</text>
</comment>
<dbReference type="GO" id="GO:0050660">
    <property type="term" value="F:flavin adenine dinucleotide binding"/>
    <property type="evidence" value="ECO:0007669"/>
    <property type="project" value="InterPro"/>
</dbReference>
<dbReference type="InterPro" id="IPR044751">
    <property type="entry name" value="Ion_transp-like_CBS"/>
</dbReference>
<evidence type="ECO:0000256" key="2">
    <source>
        <dbReference type="ARBA" id="ARBA00006337"/>
    </source>
</evidence>
<keyword evidence="14" id="KW-1185">Reference proteome</keyword>
<dbReference type="PANTHER" id="PTHR43099">
    <property type="entry name" value="UPF0053 PROTEIN YRKA"/>
    <property type="match status" value="1"/>
</dbReference>
<dbReference type="EMBL" id="BMKQ01000002">
    <property type="protein sequence ID" value="GGF58586.1"/>
    <property type="molecule type" value="Genomic_DNA"/>
</dbReference>
<evidence type="ECO:0000256" key="8">
    <source>
        <dbReference type="ARBA" id="ARBA00023136"/>
    </source>
</evidence>
<feature type="domain" description="CBS" evidence="11">
    <location>
        <begin position="220"/>
        <end position="279"/>
    </location>
</feature>
<proteinExistence type="inferred from homology"/>
<dbReference type="InterPro" id="IPR005170">
    <property type="entry name" value="Transptr-assoc_dom"/>
</dbReference>
<dbReference type="AlphaFoldDB" id="A0A917BVP5"/>
<keyword evidence="6 10" id="KW-1133">Transmembrane helix</keyword>
<feature type="domain" description="CNNM transmembrane" evidence="12">
    <location>
        <begin position="1"/>
        <end position="201"/>
    </location>
</feature>